<name>A0A1H4VF52_9PSED</name>
<sequence>MNKSAGVLLGIVVAIGAISAGGAWYTGTKLEGVLQQQVIESNKELQAALIGYDATATLELVSLERGVFSSNARYRLKGQGEVFRGDLELLIADHIEHGPLPFSRLIRLKLLPVMAASHYELEKSPQTDKWFAATKGVAPFKGVVNVGYDLSAEGTLDFAPMELALDEQNSLKFSGLNSTFSVSDNRQKAKVDGYMDSLSLSFNSPDKAPGKLEINGLTLASNLQKSSFGYYLGQNTLELTGTKATFGDKQSVLTLKNFEQKTFSEETGSTVAGRADYRVGEITFDGKAVGSAEMLWSMKNLDSQGMLDLLQIYQTVLQPYQQAATAATAEGEPAPELQMSEAQEVKVRAAVNKVLEAKPQIALESLAFKTAGGESRFSLSLDLAKPQNLELPPAELGKQLISQLDAKLSLSKPMMADVAALQAQAEGLTDAKQIAEQSAATAEMLSAMALATQLAKLEGNNVVSALHYANNEVNFNGQKMSVEQFVGFVMSKMGGAGALQ</sequence>
<keyword evidence="2" id="KW-1185">Reference proteome</keyword>
<organism evidence="1 2">
    <name type="scientific">Pseudomonas saponiphila</name>
    <dbReference type="NCBI Taxonomy" id="556534"/>
    <lineage>
        <taxon>Bacteria</taxon>
        <taxon>Pseudomonadati</taxon>
        <taxon>Pseudomonadota</taxon>
        <taxon>Gammaproteobacteria</taxon>
        <taxon>Pseudomonadales</taxon>
        <taxon>Pseudomonadaceae</taxon>
        <taxon>Pseudomonas</taxon>
    </lineage>
</organism>
<dbReference type="EMBL" id="FNTJ01000002">
    <property type="protein sequence ID" value="SEC79500.1"/>
    <property type="molecule type" value="Genomic_DNA"/>
</dbReference>
<gene>
    <name evidence="1" type="ORF">SAMN05216178_4902</name>
</gene>
<dbReference type="RefSeq" id="WP_092318420.1">
    <property type="nucleotide sequence ID" value="NZ_FNTJ01000002.1"/>
</dbReference>
<evidence type="ECO:0000313" key="1">
    <source>
        <dbReference type="EMBL" id="SEC79500.1"/>
    </source>
</evidence>
<reference evidence="2" key="1">
    <citation type="submission" date="2016-10" db="EMBL/GenBank/DDBJ databases">
        <authorList>
            <person name="Varghese N."/>
            <person name="Submissions S."/>
        </authorList>
    </citation>
    <scope>NUCLEOTIDE SEQUENCE [LARGE SCALE GENOMIC DNA]</scope>
    <source>
        <strain evidence="2">DSM 9751</strain>
    </source>
</reference>
<accession>A0A1H4VF52</accession>
<dbReference type="AlphaFoldDB" id="A0A1H4VF52"/>
<dbReference type="Proteomes" id="UP000198982">
    <property type="component" value="Unassembled WGS sequence"/>
</dbReference>
<evidence type="ECO:0000313" key="2">
    <source>
        <dbReference type="Proteomes" id="UP000198982"/>
    </source>
</evidence>
<dbReference type="Pfam" id="PF06097">
    <property type="entry name" value="DUF945"/>
    <property type="match status" value="1"/>
</dbReference>
<dbReference type="InterPro" id="IPR010352">
    <property type="entry name" value="DUF945"/>
</dbReference>
<protein>
    <submittedName>
        <fullName evidence="1">Uncharacterized conserved protein YdgA, DUF945 family</fullName>
    </submittedName>
</protein>
<proteinExistence type="predicted"/>